<dbReference type="GO" id="GO:0005737">
    <property type="term" value="C:cytoplasm"/>
    <property type="evidence" value="ECO:0000318"/>
    <property type="project" value="GO_Central"/>
</dbReference>
<dbReference type="STRING" id="3659.A0A0A0K2M6"/>
<dbReference type="GO" id="GO:0015035">
    <property type="term" value="F:protein-disulfide reductase activity"/>
    <property type="evidence" value="ECO:0000318"/>
    <property type="project" value="GO_Central"/>
</dbReference>
<keyword evidence="4" id="KW-1015">Disulfide bond</keyword>
<evidence type="ECO:0000256" key="4">
    <source>
        <dbReference type="ARBA" id="ARBA00023157"/>
    </source>
</evidence>
<proteinExistence type="predicted"/>
<keyword evidence="2" id="KW-0809">Transit peptide</keyword>
<dbReference type="PROSITE" id="PS00194">
    <property type="entry name" value="THIOREDOXIN_1"/>
    <property type="match status" value="1"/>
</dbReference>
<dbReference type="InterPro" id="IPR005746">
    <property type="entry name" value="Thioredoxin"/>
</dbReference>
<dbReference type="PANTHER" id="PTHR45663:SF21">
    <property type="entry name" value="THIOREDOXIN M3, CHLOROPLASTIC"/>
    <property type="match status" value="1"/>
</dbReference>
<dbReference type="PANTHER" id="PTHR45663">
    <property type="entry name" value="GEO12009P1"/>
    <property type="match status" value="1"/>
</dbReference>
<dbReference type="Gramene" id="KGN43925">
    <property type="protein sequence ID" value="KGN43925"/>
    <property type="gene ID" value="Csa_7G073610"/>
</dbReference>
<dbReference type="Pfam" id="PF00085">
    <property type="entry name" value="Thioredoxin"/>
    <property type="match status" value="1"/>
</dbReference>
<dbReference type="PRINTS" id="PR00421">
    <property type="entry name" value="THIOREDOXIN"/>
</dbReference>
<dbReference type="eggNOG" id="KOG0910">
    <property type="taxonomic scope" value="Eukaryota"/>
</dbReference>
<keyword evidence="5" id="KW-0676">Redox-active center</keyword>
<dbReference type="InterPro" id="IPR017937">
    <property type="entry name" value="Thioredoxin_CS"/>
</dbReference>
<dbReference type="Proteomes" id="UP000029981">
    <property type="component" value="Chromosome 7"/>
</dbReference>
<evidence type="ECO:0000259" key="6">
    <source>
        <dbReference type="PROSITE" id="PS51352"/>
    </source>
</evidence>
<accession>A0A0A0K2M6</accession>
<reference evidence="7 8" key="4">
    <citation type="journal article" date="2011" name="BMC Genomics">
        <title>RNA-Seq improves annotation of protein-coding genes in the cucumber genome.</title>
        <authorList>
            <person name="Li Z."/>
            <person name="Zhang Z."/>
            <person name="Yan P."/>
            <person name="Huang S."/>
            <person name="Fei Z."/>
            <person name="Lin K."/>
        </authorList>
    </citation>
    <scope>NUCLEOTIDE SEQUENCE [LARGE SCALE GENOMIC DNA]</scope>
    <source>
        <strain evidence="8">cv. 9930</strain>
    </source>
</reference>
<reference evidence="7 8" key="2">
    <citation type="journal article" date="2009" name="PLoS ONE">
        <title>An integrated genetic and cytogenetic map of the cucumber genome.</title>
        <authorList>
            <person name="Ren Y."/>
            <person name="Zhang Z."/>
            <person name="Liu J."/>
            <person name="Staub J.E."/>
            <person name="Han Y."/>
            <person name="Cheng Z."/>
            <person name="Li X."/>
            <person name="Lu J."/>
            <person name="Miao H."/>
            <person name="Kang H."/>
            <person name="Xie B."/>
            <person name="Gu X."/>
            <person name="Wang X."/>
            <person name="Du Y."/>
            <person name="Jin W."/>
            <person name="Huang S."/>
        </authorList>
    </citation>
    <scope>NUCLEOTIDE SEQUENCE [LARGE SCALE GENOMIC DNA]</scope>
    <source>
        <strain evidence="8">cv. 9930</strain>
    </source>
</reference>
<dbReference type="Gene3D" id="3.40.30.10">
    <property type="entry name" value="Glutaredoxin"/>
    <property type="match status" value="1"/>
</dbReference>
<dbReference type="OrthoDB" id="2121326at2759"/>
<dbReference type="SUPFAM" id="SSF52833">
    <property type="entry name" value="Thioredoxin-like"/>
    <property type="match status" value="1"/>
</dbReference>
<keyword evidence="8" id="KW-1185">Reference proteome</keyword>
<dbReference type="InterPro" id="IPR036249">
    <property type="entry name" value="Thioredoxin-like_sf"/>
</dbReference>
<evidence type="ECO:0000313" key="8">
    <source>
        <dbReference type="Proteomes" id="UP000029981"/>
    </source>
</evidence>
<dbReference type="KEGG" id="csv:101204685"/>
<dbReference type="CDD" id="cd02947">
    <property type="entry name" value="TRX_family"/>
    <property type="match status" value="1"/>
</dbReference>
<sequence>MAASFSFSTSQTHPDRISPYSNLNSLRLFSPPSNLPFNRRLNPRNASLTLNIQCISQPKAEVVTKDSWNKMILESGTPVLVEFYASWCGPCRMVHRVIDEIAAEYDGKLKCFVLNTDTDLQIAEDYEIKAVPVVMLFKNGEKCDSVIGTMPKDFYIAAVERVLKQ</sequence>
<protein>
    <recommendedName>
        <fullName evidence="6">Thioredoxin domain-containing protein</fullName>
    </recommendedName>
</protein>
<keyword evidence="3" id="KW-0249">Electron transport</keyword>
<dbReference type="OMA" id="KGFGTWK"/>
<dbReference type="PROSITE" id="PS51352">
    <property type="entry name" value="THIOREDOXIN_2"/>
    <property type="match status" value="1"/>
</dbReference>
<dbReference type="InterPro" id="IPR013766">
    <property type="entry name" value="Thioredoxin_domain"/>
</dbReference>
<evidence type="ECO:0000313" key="7">
    <source>
        <dbReference type="EMBL" id="KGN43925.1"/>
    </source>
</evidence>
<evidence type="ECO:0000256" key="1">
    <source>
        <dbReference type="ARBA" id="ARBA00022448"/>
    </source>
</evidence>
<evidence type="ECO:0000256" key="2">
    <source>
        <dbReference type="ARBA" id="ARBA00022946"/>
    </source>
</evidence>
<feature type="domain" description="Thioredoxin" evidence="6">
    <location>
        <begin position="39"/>
        <end position="165"/>
    </location>
</feature>
<evidence type="ECO:0000256" key="5">
    <source>
        <dbReference type="ARBA" id="ARBA00023284"/>
    </source>
</evidence>
<dbReference type="FunFam" id="3.40.30.10:FF:000001">
    <property type="entry name" value="Thioredoxin"/>
    <property type="match status" value="1"/>
</dbReference>
<name>A0A0A0K2M6_CUCSA</name>
<reference evidence="7 8" key="1">
    <citation type="journal article" date="2009" name="Nat. Genet.">
        <title>The genome of the cucumber, Cucumis sativus L.</title>
        <authorList>
            <person name="Huang S."/>
            <person name="Li R."/>
            <person name="Zhang Z."/>
            <person name="Li L."/>
            <person name="Gu X."/>
            <person name="Fan W."/>
            <person name="Lucas W.J."/>
            <person name="Wang X."/>
            <person name="Xie B."/>
            <person name="Ni P."/>
            <person name="Ren Y."/>
            <person name="Zhu H."/>
            <person name="Li J."/>
            <person name="Lin K."/>
            <person name="Jin W."/>
            <person name="Fei Z."/>
            <person name="Li G."/>
            <person name="Staub J."/>
            <person name="Kilian A."/>
            <person name="van der Vossen E.A."/>
            <person name="Wu Y."/>
            <person name="Guo J."/>
            <person name="He J."/>
            <person name="Jia Z."/>
            <person name="Ren Y."/>
            <person name="Tian G."/>
            <person name="Lu Y."/>
            <person name="Ruan J."/>
            <person name="Qian W."/>
            <person name="Wang M."/>
            <person name="Huang Q."/>
            <person name="Li B."/>
            <person name="Xuan Z."/>
            <person name="Cao J."/>
            <person name="Asan"/>
            <person name="Wu Z."/>
            <person name="Zhang J."/>
            <person name="Cai Q."/>
            <person name="Bai Y."/>
            <person name="Zhao B."/>
            <person name="Han Y."/>
            <person name="Li Y."/>
            <person name="Li X."/>
            <person name="Wang S."/>
            <person name="Shi Q."/>
            <person name="Liu S."/>
            <person name="Cho W.K."/>
            <person name="Kim J.Y."/>
            <person name="Xu Y."/>
            <person name="Heller-Uszynska K."/>
            <person name="Miao H."/>
            <person name="Cheng Z."/>
            <person name="Zhang S."/>
            <person name="Wu J."/>
            <person name="Yang Y."/>
            <person name="Kang H."/>
            <person name="Li M."/>
            <person name="Liang H."/>
            <person name="Ren X."/>
            <person name="Shi Z."/>
            <person name="Wen M."/>
            <person name="Jian M."/>
            <person name="Yang H."/>
            <person name="Zhang G."/>
            <person name="Yang Z."/>
            <person name="Chen R."/>
            <person name="Liu S."/>
            <person name="Li J."/>
            <person name="Ma L."/>
            <person name="Liu H."/>
            <person name="Zhou Y."/>
            <person name="Zhao J."/>
            <person name="Fang X."/>
            <person name="Li G."/>
            <person name="Fang L."/>
            <person name="Li Y."/>
            <person name="Liu D."/>
            <person name="Zheng H."/>
            <person name="Zhang Y."/>
            <person name="Qin N."/>
            <person name="Li Z."/>
            <person name="Yang G."/>
            <person name="Yang S."/>
            <person name="Bolund L."/>
            <person name="Kristiansen K."/>
            <person name="Zheng H."/>
            <person name="Li S."/>
            <person name="Zhang X."/>
            <person name="Yang H."/>
            <person name="Wang J."/>
            <person name="Sun R."/>
            <person name="Zhang B."/>
            <person name="Jiang S."/>
            <person name="Wang J."/>
            <person name="Du Y."/>
            <person name="Li S."/>
        </authorList>
    </citation>
    <scope>NUCLEOTIDE SEQUENCE [LARGE SCALE GENOMIC DNA]</scope>
    <source>
        <strain evidence="8">cv. 9930</strain>
    </source>
</reference>
<dbReference type="AlphaFoldDB" id="A0A0A0K2M6"/>
<reference evidence="7 8" key="3">
    <citation type="journal article" date="2010" name="BMC Genomics">
        <title>Transcriptome sequencing and comparative analysis of cucumber flowers with different sex types.</title>
        <authorList>
            <person name="Guo S."/>
            <person name="Zheng Y."/>
            <person name="Joung J.G."/>
            <person name="Liu S."/>
            <person name="Zhang Z."/>
            <person name="Crasta O.R."/>
            <person name="Sobral B.W."/>
            <person name="Xu Y."/>
            <person name="Huang S."/>
            <person name="Fei Z."/>
        </authorList>
    </citation>
    <scope>NUCLEOTIDE SEQUENCE [LARGE SCALE GENOMIC DNA]</scope>
    <source>
        <strain evidence="8">cv. 9930</strain>
    </source>
</reference>
<dbReference type="NCBIfam" id="TIGR01068">
    <property type="entry name" value="thioredoxin"/>
    <property type="match status" value="1"/>
</dbReference>
<evidence type="ECO:0000256" key="3">
    <source>
        <dbReference type="ARBA" id="ARBA00022982"/>
    </source>
</evidence>
<dbReference type="GO" id="GO:0008047">
    <property type="term" value="F:enzyme activator activity"/>
    <property type="evidence" value="ECO:0007669"/>
    <property type="project" value="UniProtKB-ARBA"/>
</dbReference>
<dbReference type="EMBL" id="CM002928">
    <property type="protein sequence ID" value="KGN43925.1"/>
    <property type="molecule type" value="Genomic_DNA"/>
</dbReference>
<keyword evidence="1" id="KW-0813">Transport</keyword>
<organism evidence="7 8">
    <name type="scientific">Cucumis sativus</name>
    <name type="common">Cucumber</name>
    <dbReference type="NCBI Taxonomy" id="3659"/>
    <lineage>
        <taxon>Eukaryota</taxon>
        <taxon>Viridiplantae</taxon>
        <taxon>Streptophyta</taxon>
        <taxon>Embryophyta</taxon>
        <taxon>Tracheophyta</taxon>
        <taxon>Spermatophyta</taxon>
        <taxon>Magnoliopsida</taxon>
        <taxon>eudicotyledons</taxon>
        <taxon>Gunneridae</taxon>
        <taxon>Pentapetalae</taxon>
        <taxon>rosids</taxon>
        <taxon>fabids</taxon>
        <taxon>Cucurbitales</taxon>
        <taxon>Cucurbitaceae</taxon>
        <taxon>Benincaseae</taxon>
        <taxon>Cucumis</taxon>
    </lineage>
</organism>
<gene>
    <name evidence="7" type="ORF">Csa_7G073610</name>
</gene>